<comment type="caution">
    <text evidence="3">The sequence shown here is derived from an EMBL/GenBank/DDBJ whole genome shotgun (WGS) entry which is preliminary data.</text>
</comment>
<dbReference type="EMBL" id="CAXAMM010009591">
    <property type="protein sequence ID" value="CAK9020861.1"/>
    <property type="molecule type" value="Genomic_DNA"/>
</dbReference>
<dbReference type="InterPro" id="IPR005135">
    <property type="entry name" value="Endo/exonuclease/phosphatase"/>
</dbReference>
<evidence type="ECO:0000313" key="3">
    <source>
        <dbReference type="EMBL" id="CAK9020861.1"/>
    </source>
</evidence>
<dbReference type="Proteomes" id="UP001642464">
    <property type="component" value="Unassembled WGS sequence"/>
</dbReference>
<dbReference type="SUPFAM" id="SSF56219">
    <property type="entry name" value="DNase I-like"/>
    <property type="match status" value="1"/>
</dbReference>
<feature type="compositionally biased region" description="Acidic residues" evidence="1">
    <location>
        <begin position="38"/>
        <end position="52"/>
    </location>
</feature>
<feature type="domain" description="Endonuclease/exonuclease/phosphatase" evidence="2">
    <location>
        <begin position="158"/>
        <end position="377"/>
    </location>
</feature>
<organism evidence="3 4">
    <name type="scientific">Durusdinium trenchii</name>
    <dbReference type="NCBI Taxonomy" id="1381693"/>
    <lineage>
        <taxon>Eukaryota</taxon>
        <taxon>Sar</taxon>
        <taxon>Alveolata</taxon>
        <taxon>Dinophyceae</taxon>
        <taxon>Suessiales</taxon>
        <taxon>Symbiodiniaceae</taxon>
        <taxon>Durusdinium</taxon>
    </lineage>
</organism>
<keyword evidence="4" id="KW-1185">Reference proteome</keyword>
<dbReference type="InterPro" id="IPR036691">
    <property type="entry name" value="Endo/exonu/phosph_ase_sf"/>
</dbReference>
<feature type="region of interest" description="Disordered" evidence="1">
    <location>
        <begin position="29"/>
        <end position="68"/>
    </location>
</feature>
<dbReference type="Pfam" id="PF03372">
    <property type="entry name" value="Exo_endo_phos"/>
    <property type="match status" value="1"/>
</dbReference>
<dbReference type="Gene3D" id="3.60.10.10">
    <property type="entry name" value="Endonuclease/exonuclease/phosphatase"/>
    <property type="match status" value="1"/>
</dbReference>
<protein>
    <submittedName>
        <fullName evidence="3">ANK_REP_REGION domain-containing protein</fullName>
    </submittedName>
</protein>
<evidence type="ECO:0000256" key="1">
    <source>
        <dbReference type="SAM" id="MobiDB-lite"/>
    </source>
</evidence>
<evidence type="ECO:0000259" key="2">
    <source>
        <dbReference type="Pfam" id="PF03372"/>
    </source>
</evidence>
<evidence type="ECO:0000313" key="4">
    <source>
        <dbReference type="Proteomes" id="UP001642464"/>
    </source>
</evidence>
<accession>A0ABP0K267</accession>
<reference evidence="3 4" key="1">
    <citation type="submission" date="2024-02" db="EMBL/GenBank/DDBJ databases">
        <authorList>
            <person name="Chen Y."/>
            <person name="Shah S."/>
            <person name="Dougan E. K."/>
            <person name="Thang M."/>
            <person name="Chan C."/>
        </authorList>
    </citation>
    <scope>NUCLEOTIDE SEQUENCE [LARGE SCALE GENOMIC DNA]</scope>
</reference>
<name>A0ABP0K267_9DINO</name>
<proteinExistence type="predicted"/>
<gene>
    <name evidence="3" type="ORF">SCF082_LOCUS15087</name>
</gene>
<sequence length="410" mass="45965">MLCEATQEGCPESQGSLWLQKGVVRSSVVAKDTVSNKDDDDEDEDDDEEDLPLFDNSPGQSGNGKPLKSCQGSCSADEDCEGELVCIQPKFVGWDGIVPGCRSDGFHKPLWAFKYCGPTPPEGWRTTTTTTTTPEPTPPPPAAPSVITNCPGVCARLMAFNVYYAQLGKESRMEGIASSIAEMTPDIAVITEQWSEQQQILEKIRQKTYRHYEFCRGGSQEKWWDGDILYRADLFEREEDSVLDWGSNRGLSWAVLRHKASGRRLLIYGAHPVCCGNENIHLQNAVDFSTHAAEKINDYPNAPIVIMGDFNALEDWKSTKLYLGEEVHENGKNYKLKFKFRDAFRDTNSPYVDATTHNSGARLDYIFLERGEERQQPITQGFRTMQSWIWRNAGGGSDHYPILADVELLG</sequence>